<organism evidence="5 6">
    <name type="scientific">Candidatus Pseudomonas phytovorans</name>
    <dbReference type="NCBI Taxonomy" id="3121377"/>
    <lineage>
        <taxon>Bacteria</taxon>
        <taxon>Pseudomonadati</taxon>
        <taxon>Pseudomonadota</taxon>
        <taxon>Gammaproteobacteria</taxon>
        <taxon>Pseudomonadales</taxon>
        <taxon>Pseudomonadaceae</taxon>
        <taxon>Pseudomonas</taxon>
    </lineage>
</organism>
<evidence type="ECO:0000313" key="6">
    <source>
        <dbReference type="Proteomes" id="UP001216329"/>
    </source>
</evidence>
<dbReference type="InterPro" id="IPR006949">
    <property type="entry name" value="Barrel_Baseplate_J-like"/>
</dbReference>
<dbReference type="Pfam" id="PF26079">
    <property type="entry name" value="Baseplate_J_C"/>
    <property type="match status" value="1"/>
</dbReference>
<evidence type="ECO:0000259" key="4">
    <source>
        <dbReference type="Pfam" id="PF26079"/>
    </source>
</evidence>
<dbReference type="InterPro" id="IPR058531">
    <property type="entry name" value="Baseplate_J_M"/>
</dbReference>
<name>A0AAJ6BFC4_9PSED</name>
<feature type="domain" description="Baseplate J-like central" evidence="3">
    <location>
        <begin position="208"/>
        <end position="302"/>
    </location>
</feature>
<dbReference type="Pfam" id="PF04865">
    <property type="entry name" value="Baseplate_J"/>
    <property type="match status" value="1"/>
</dbReference>
<evidence type="ECO:0000259" key="2">
    <source>
        <dbReference type="Pfam" id="PF04865"/>
    </source>
</evidence>
<evidence type="ECO:0000256" key="1">
    <source>
        <dbReference type="ARBA" id="ARBA00038087"/>
    </source>
</evidence>
<dbReference type="PANTHER" id="PTHR37829:SF3">
    <property type="entry name" value="PROTEIN JAYE-RELATED"/>
    <property type="match status" value="1"/>
</dbReference>
<proteinExistence type="inferred from homology"/>
<gene>
    <name evidence="5" type="ORF">P0Y58_12305</name>
</gene>
<dbReference type="Proteomes" id="UP001216329">
    <property type="component" value="Chromosome"/>
</dbReference>
<accession>A0AAJ6BFC4</accession>
<evidence type="ECO:0000313" key="5">
    <source>
        <dbReference type="EMBL" id="WEK32931.1"/>
    </source>
</evidence>
<reference evidence="5" key="1">
    <citation type="submission" date="2023-03" db="EMBL/GenBank/DDBJ databases">
        <title>Andean soil-derived lignocellulolytic bacterial consortium as a source of novel taxa and putative plastic-active enzymes.</title>
        <authorList>
            <person name="Diaz-Garcia L."/>
            <person name="Chuvochina M."/>
            <person name="Feuerriegel G."/>
            <person name="Bunk B."/>
            <person name="Sproer C."/>
            <person name="Streit W.R."/>
            <person name="Rodriguez L.M."/>
            <person name="Overmann J."/>
            <person name="Jimenez D.J."/>
        </authorList>
    </citation>
    <scope>NUCLEOTIDE SEQUENCE</scope>
    <source>
        <strain evidence="5">MAG 876</strain>
    </source>
</reference>
<dbReference type="AlphaFoldDB" id="A0AAJ6BFC4"/>
<protein>
    <submittedName>
        <fullName evidence="5">Baseplate J/gp47 family protein</fullName>
    </submittedName>
</protein>
<feature type="domain" description="Baseplate J-like C-terminal" evidence="4">
    <location>
        <begin position="317"/>
        <end position="388"/>
    </location>
</feature>
<feature type="domain" description="Baseplate protein J-like barrel" evidence="2">
    <location>
        <begin position="106"/>
        <end position="186"/>
    </location>
</feature>
<comment type="similarity">
    <text evidence="1">Belongs to the Mu gp47/PBSX XkdT family.</text>
</comment>
<sequence>MKTRLGGFFRYWSNDMPFMRPTLSDLRAQVSADITAGLPTADGLLRFSNLGILGTAVAGLGHLNYGYLDWIAKQAVPFTASAEYLESWAALKKIYRKKATAAQGRVTLFGTPGVLIDAGTEVVRSDGAAFISSVTVPVSGNGQAVITVQAASAGDDGNTAVGSAMTLGSSITGVQSTGAVSGVITGGADQEKDDSLFARMLDAFQNTPRGGAGADYVSWAMEVSGVTRAWCAPGGYGAGTVIVYAMLDDANAEHDGFPQGASGVSAADPRATPDNTATGDQLIIANHLFDLQPVTAMVYVCSPVPRAESFTFTGLAAASTTTRAAVEAAIREVLAEQGAPKNGSIVELSAIDSAIAAVTGTAGFVMTSPMQNIVNVLGELPVLGTVEYG</sequence>
<dbReference type="InterPro" id="IPR052399">
    <property type="entry name" value="Phage_Baseplate_Assmbl_Protein"/>
</dbReference>
<dbReference type="EMBL" id="CP119325">
    <property type="protein sequence ID" value="WEK32931.1"/>
    <property type="molecule type" value="Genomic_DNA"/>
</dbReference>
<dbReference type="InterPro" id="IPR058530">
    <property type="entry name" value="Baseplate_J-like_C"/>
</dbReference>
<dbReference type="Pfam" id="PF26078">
    <property type="entry name" value="Baseplate_J_M"/>
    <property type="match status" value="1"/>
</dbReference>
<dbReference type="PANTHER" id="PTHR37829">
    <property type="entry name" value="PHAGE-LIKE ELEMENT PBSX PROTEIN XKDT"/>
    <property type="match status" value="1"/>
</dbReference>
<evidence type="ECO:0000259" key="3">
    <source>
        <dbReference type="Pfam" id="PF26078"/>
    </source>
</evidence>